<dbReference type="InterPro" id="IPR051206">
    <property type="entry name" value="NAMLAA_amidase_2"/>
</dbReference>
<dbReference type="RefSeq" id="WP_179718011.1">
    <property type="nucleotide sequence ID" value="NZ_BAABFH010000001.1"/>
</dbReference>
<evidence type="ECO:0000256" key="2">
    <source>
        <dbReference type="ARBA" id="ARBA00011901"/>
    </source>
</evidence>
<accession>A0A853AEF0</accession>
<reference evidence="6 7" key="1">
    <citation type="submission" date="2020-07" db="EMBL/GenBank/DDBJ databases">
        <title>Sequencing the genomes of 1000 actinobacteria strains.</title>
        <authorList>
            <person name="Klenk H.-P."/>
        </authorList>
    </citation>
    <scope>NUCLEOTIDE SEQUENCE [LARGE SCALE GENOMIC DNA]</scope>
    <source>
        <strain evidence="6 7">DSM 44065</strain>
    </source>
</reference>
<evidence type="ECO:0000256" key="4">
    <source>
        <dbReference type="ARBA" id="ARBA00023316"/>
    </source>
</evidence>
<keyword evidence="3" id="KW-0378">Hydrolase</keyword>
<dbReference type="Gene3D" id="3.40.80.10">
    <property type="entry name" value="Peptidoglycan recognition protein-like"/>
    <property type="match status" value="1"/>
</dbReference>
<dbReference type="PANTHER" id="PTHR30417:SF1">
    <property type="entry name" value="N-ACETYLMURAMOYL-L-ALANINE AMIDASE AMID"/>
    <property type="match status" value="1"/>
</dbReference>
<evidence type="ECO:0000313" key="7">
    <source>
        <dbReference type="Proteomes" id="UP000587002"/>
    </source>
</evidence>
<sequence>MVAAAAGLVTGAIQPAVGAPDDPHTAEQRAFDTAAAEFGVPAPLLLATSYQLTRWEDHHGEQSKAGGYGPMHLTDVDLEALRRENPELRKFADHRSLHTLTEAAALVDLPPEQVKRDPAQNIRAGAALLAARAKQLNGGQLPTNFGDWYPAIAELSGSPKASGARSFADSVYEVLDRGRVRTTSTGQRVGFAEIPAVTPNRDLSGTDLADVRTTAAEPEPECPAELDCQYVPAAYAPTDPEDPTGGYGNYDTAERPEDVRIDSIVIHDTELSYQTTISSFQDPTTGSSSHYVIRSSDGQVTQMVPTKDMAWHAGSWDRNIRSIGIEHEGWANDGGTWYTEQMYRASAALVRYLADKYDIPLDREHVVGHDEVSADKPAKAGTEHYDPGPYWDWAHYMNLLGAPLDGGTGGDDVVTIFPRFDTNTPVVTECPPEEECHELPSQPANFLYLHTEPRDDAPLISTPSLHPDGSPGTTNIDDWSAKATVGRQYAVAERRGDWLAIWFDGKKAWLRDPDGVNTAPADDAELVTPVRDGVPTYGMAAPGADDYPEGLDPTVIDPLPYQLPAGQVYVAGRASRGIDYHVGYDGADDPHNHTVVIGGETYVPISYNHRWVYVKESDVEKA</sequence>
<gene>
    <name evidence="6" type="ORF">HNR68_000948</name>
</gene>
<dbReference type="SUPFAM" id="SSF55846">
    <property type="entry name" value="N-acetylmuramoyl-L-alanine amidase-like"/>
    <property type="match status" value="1"/>
</dbReference>
<protein>
    <recommendedName>
        <fullName evidence="2">N-acetylmuramoyl-L-alanine amidase</fullName>
        <ecNumber evidence="2">3.5.1.28</ecNumber>
    </recommendedName>
</protein>
<proteinExistence type="predicted"/>
<dbReference type="GO" id="GO:0009254">
    <property type="term" value="P:peptidoglycan turnover"/>
    <property type="evidence" value="ECO:0007669"/>
    <property type="project" value="TreeGrafter"/>
</dbReference>
<dbReference type="Proteomes" id="UP000587002">
    <property type="component" value="Unassembled WGS sequence"/>
</dbReference>
<evidence type="ECO:0000313" key="6">
    <source>
        <dbReference type="EMBL" id="NYI82318.1"/>
    </source>
</evidence>
<dbReference type="GO" id="GO:0008745">
    <property type="term" value="F:N-acetylmuramoyl-L-alanine amidase activity"/>
    <property type="evidence" value="ECO:0007669"/>
    <property type="project" value="UniProtKB-EC"/>
</dbReference>
<dbReference type="EMBL" id="JACCFJ010000001">
    <property type="protein sequence ID" value="NYI82318.1"/>
    <property type="molecule type" value="Genomic_DNA"/>
</dbReference>
<organism evidence="6 7">
    <name type="scientific">Saccharopolyspora hordei</name>
    <dbReference type="NCBI Taxonomy" id="1838"/>
    <lineage>
        <taxon>Bacteria</taxon>
        <taxon>Bacillati</taxon>
        <taxon>Actinomycetota</taxon>
        <taxon>Actinomycetes</taxon>
        <taxon>Pseudonocardiales</taxon>
        <taxon>Pseudonocardiaceae</taxon>
        <taxon>Saccharopolyspora</taxon>
    </lineage>
</organism>
<dbReference type="InterPro" id="IPR036505">
    <property type="entry name" value="Amidase/PGRP_sf"/>
</dbReference>
<feature type="domain" description="N-acetylmuramoyl-L-alanine amidase" evidence="5">
    <location>
        <begin position="247"/>
        <end position="388"/>
    </location>
</feature>
<dbReference type="GO" id="GO:0009253">
    <property type="term" value="P:peptidoglycan catabolic process"/>
    <property type="evidence" value="ECO:0007669"/>
    <property type="project" value="InterPro"/>
</dbReference>
<evidence type="ECO:0000256" key="1">
    <source>
        <dbReference type="ARBA" id="ARBA00001561"/>
    </source>
</evidence>
<dbReference type="SMART" id="SM00644">
    <property type="entry name" value="Ami_2"/>
    <property type="match status" value="1"/>
</dbReference>
<dbReference type="GO" id="GO:0071555">
    <property type="term" value="P:cell wall organization"/>
    <property type="evidence" value="ECO:0007669"/>
    <property type="project" value="UniProtKB-KW"/>
</dbReference>
<dbReference type="EC" id="3.5.1.28" evidence="2"/>
<dbReference type="CDD" id="cd06583">
    <property type="entry name" value="PGRP"/>
    <property type="match status" value="1"/>
</dbReference>
<keyword evidence="4" id="KW-0961">Cell wall biogenesis/degradation</keyword>
<comment type="catalytic activity">
    <reaction evidence="1">
        <text>Hydrolyzes the link between N-acetylmuramoyl residues and L-amino acid residues in certain cell-wall glycopeptides.</text>
        <dbReference type="EC" id="3.5.1.28"/>
    </reaction>
</comment>
<evidence type="ECO:0000256" key="3">
    <source>
        <dbReference type="ARBA" id="ARBA00022801"/>
    </source>
</evidence>
<dbReference type="PANTHER" id="PTHR30417">
    <property type="entry name" value="N-ACETYLMURAMOYL-L-ALANINE AMIDASE AMID"/>
    <property type="match status" value="1"/>
</dbReference>
<dbReference type="FunFam" id="3.40.80.10:FF:000006">
    <property type="entry name" value="N-acetylmuramoyl-L-alanine amidase"/>
    <property type="match status" value="1"/>
</dbReference>
<dbReference type="AlphaFoldDB" id="A0A853AEF0"/>
<name>A0A853AEF0_9PSEU</name>
<dbReference type="InterPro" id="IPR002502">
    <property type="entry name" value="Amidase_domain"/>
</dbReference>
<dbReference type="Pfam" id="PF01510">
    <property type="entry name" value="Amidase_2"/>
    <property type="match status" value="1"/>
</dbReference>
<evidence type="ECO:0000259" key="5">
    <source>
        <dbReference type="SMART" id="SM00644"/>
    </source>
</evidence>
<comment type="caution">
    <text evidence="6">The sequence shown here is derived from an EMBL/GenBank/DDBJ whole genome shotgun (WGS) entry which is preliminary data.</text>
</comment>
<dbReference type="Gene3D" id="1.10.530.10">
    <property type="match status" value="1"/>
</dbReference>
<keyword evidence="7" id="KW-1185">Reference proteome</keyword>